<dbReference type="AlphaFoldDB" id="A0AA51UFN7"/>
<feature type="binding site" evidence="10 11">
    <location>
        <position position="71"/>
    </location>
    <ligand>
        <name>[4Fe-4S] cluster</name>
        <dbReference type="ChEBI" id="CHEBI:49883"/>
        <note>4Fe-4S-S-AdoMet</note>
    </ligand>
</feature>
<dbReference type="Proteomes" id="UP001183006">
    <property type="component" value="Chromosome"/>
</dbReference>
<keyword evidence="4 10" id="KW-0808">Transferase</keyword>
<dbReference type="InterPro" id="IPR045567">
    <property type="entry name" value="CofH/MnqC-like_C"/>
</dbReference>
<proteinExistence type="inferred from homology"/>
<evidence type="ECO:0000256" key="1">
    <source>
        <dbReference type="ARBA" id="ARBA00004712"/>
    </source>
</evidence>
<dbReference type="SFLD" id="SFLDG01388">
    <property type="entry name" value="7_8-didemethyl-8-hydroxy-5-dea"/>
    <property type="match status" value="1"/>
</dbReference>
<feature type="domain" description="Radical SAM core" evidence="13">
    <location>
        <begin position="50"/>
        <end position="291"/>
    </location>
</feature>
<dbReference type="GeneID" id="84228569"/>
<keyword evidence="15" id="KW-1185">Reference proteome</keyword>
<dbReference type="SMART" id="SM00729">
    <property type="entry name" value="Elp3"/>
    <property type="match status" value="1"/>
</dbReference>
<keyword evidence="7 10" id="KW-0408">Iron</keyword>
<sequence length="372" mass="41572">MNPTIPDDIIERAYEGMTTKEDALFLLTIPPFKLFEFADRLRQETVGDTVTYVVNRNINFTNRCMGTCGFCAFKDNTGYILEIPQILEKVREAESLGATEVCIQGGLLPNVDINFYTDIIKAVKAEFPHIHTHAFSPMEVYHAAKQSNITVEEALMRLKDAGLDTMPGTAAEILSDRVRKIICPSKLKTDEWVDVITKAHKAGISTTATIMYGHIETVEERIDHIMIIREIQKETGGFHEFVPLTFMPYNNKVGNEMIKAGRYATPGIEDLQLYALARIILNTHIKNIQASWVKLGKKLAQVALFCGVNDLGGTLMEEKISSSAGSTNGQFMSAQELEWFIVSSGRQALQRNTAYKPIINTSTQSQMKLKIA</sequence>
<dbReference type="InterPro" id="IPR058240">
    <property type="entry name" value="rSAM_sf"/>
</dbReference>
<dbReference type="RefSeq" id="WP_309308155.1">
    <property type="nucleotide sequence ID" value="NZ_CP133594.1"/>
</dbReference>
<protein>
    <recommendedName>
        <fullName evidence="2 10">5-amino-6-(D-ribitylamino)uracil--L-tyrosine 4-hydroxyphenyl transferase</fullName>
        <ecNumber evidence="2 10">2.5.1.147</ecNumber>
    </recommendedName>
    <alternativeName>
        <fullName evidence="10">FO synthase subunit 2</fullName>
    </alternativeName>
</protein>
<feature type="binding site" evidence="12">
    <location>
        <position position="136"/>
    </location>
    <ligand>
        <name>(3R)-3-methyl-D-ornithine</name>
        <dbReference type="ChEBI" id="CHEBI:64642"/>
    </ligand>
</feature>
<evidence type="ECO:0000256" key="6">
    <source>
        <dbReference type="ARBA" id="ARBA00022723"/>
    </source>
</evidence>
<comment type="function">
    <text evidence="10">Catalyzes the radical-mediated synthesis of 5-amino-5-(4-hydroxybenzyl)-6-(D-ribitylimino)-5,6-dihydrouracil from 5-amino-6-(D-ribitylamino)uracil and L-tyrosine.</text>
</comment>
<evidence type="ECO:0000313" key="14">
    <source>
        <dbReference type="EMBL" id="WMW22326.1"/>
    </source>
</evidence>
<dbReference type="KEGG" id="mmav:RE476_00470"/>
<organism evidence="14 15">
    <name type="scientific">Methanolobus mangrovi</name>
    <dbReference type="NCBI Taxonomy" id="3072977"/>
    <lineage>
        <taxon>Archaea</taxon>
        <taxon>Methanobacteriati</taxon>
        <taxon>Methanobacteriota</taxon>
        <taxon>Stenosarchaea group</taxon>
        <taxon>Methanomicrobia</taxon>
        <taxon>Methanosarcinales</taxon>
        <taxon>Methanosarcinaceae</taxon>
        <taxon>Methanolobus</taxon>
    </lineage>
</organism>
<dbReference type="PIRSF" id="PIRSF004762">
    <property type="entry name" value="CHP00423"/>
    <property type="match status" value="1"/>
</dbReference>
<evidence type="ECO:0000256" key="10">
    <source>
        <dbReference type="HAMAP-Rule" id="MF_01612"/>
    </source>
</evidence>
<evidence type="ECO:0000256" key="5">
    <source>
        <dbReference type="ARBA" id="ARBA00022691"/>
    </source>
</evidence>
<dbReference type="SUPFAM" id="SSF102114">
    <property type="entry name" value="Radical SAM enzymes"/>
    <property type="match status" value="1"/>
</dbReference>
<dbReference type="SFLD" id="SFLDF00343">
    <property type="entry name" value="aminofutalosine_synthase_(mqnE"/>
    <property type="match status" value="1"/>
</dbReference>
<dbReference type="PANTHER" id="PTHR43076">
    <property type="entry name" value="FO SYNTHASE (COFH)"/>
    <property type="match status" value="1"/>
</dbReference>
<comment type="similarity">
    <text evidence="10">Belongs to the radical SAM superfamily. CofH family.</text>
</comment>
<keyword evidence="5 10" id="KW-0949">S-adenosyl-L-methionine</keyword>
<dbReference type="Pfam" id="PF04055">
    <property type="entry name" value="Radical_SAM"/>
    <property type="match status" value="1"/>
</dbReference>
<dbReference type="PANTHER" id="PTHR43076:SF1">
    <property type="entry name" value="LIPOYL SYNTHASE 2"/>
    <property type="match status" value="1"/>
</dbReference>
<evidence type="ECO:0000256" key="9">
    <source>
        <dbReference type="ARBA" id="ARBA00048468"/>
    </source>
</evidence>
<evidence type="ECO:0000256" key="12">
    <source>
        <dbReference type="PIRSR" id="PIRSR004762-2"/>
    </source>
</evidence>
<keyword evidence="3 10" id="KW-0004">4Fe-4S</keyword>
<evidence type="ECO:0000256" key="4">
    <source>
        <dbReference type="ARBA" id="ARBA00022679"/>
    </source>
</evidence>
<gene>
    <name evidence="10 14" type="primary">cofH</name>
    <name evidence="14" type="ORF">RE476_00470</name>
</gene>
<dbReference type="NCBIfam" id="TIGR00423">
    <property type="entry name" value="CofH family radical SAM protein"/>
    <property type="match status" value="1"/>
</dbReference>
<dbReference type="EC" id="2.5.1.147" evidence="2 10"/>
<evidence type="ECO:0000256" key="11">
    <source>
        <dbReference type="PIRSR" id="PIRSR004762-1"/>
    </source>
</evidence>
<dbReference type="InterPro" id="IPR006638">
    <property type="entry name" value="Elp3/MiaA/NifB-like_rSAM"/>
</dbReference>
<dbReference type="SFLD" id="SFLDF00293">
    <property type="entry name" value="((2_3_4_5-tetrahydroxypentyl)a"/>
    <property type="match status" value="1"/>
</dbReference>
<dbReference type="SFLD" id="SFLDG01064">
    <property type="entry name" value="F420__menaquinone_cofactor_bio"/>
    <property type="match status" value="1"/>
</dbReference>
<dbReference type="InterPro" id="IPR013785">
    <property type="entry name" value="Aldolase_TIM"/>
</dbReference>
<dbReference type="HAMAP" id="MF_01612">
    <property type="entry name" value="FO_synth_sub2"/>
    <property type="match status" value="1"/>
</dbReference>
<keyword evidence="8 10" id="KW-0411">Iron-sulfur</keyword>
<dbReference type="NCBIfam" id="NF005609">
    <property type="entry name" value="PRK07360.1"/>
    <property type="match status" value="1"/>
</dbReference>
<dbReference type="SFLD" id="SFLDF00342">
    <property type="entry name" value="cyclic_dehypoxanthine_futalosi"/>
    <property type="match status" value="1"/>
</dbReference>
<comment type="catalytic activity">
    <reaction evidence="9 10">
        <text>5-amino-6-(D-ribitylamino)uracil + L-tyrosine + S-adenosyl-L-methionine = 5-amino-5-(4-hydroxybenzyl)-6-(D-ribitylimino)-5,6-dihydrouracil + 2-iminoacetate + 5'-deoxyadenosine + L-methionine + H(+)</text>
        <dbReference type="Rhea" id="RHEA:55200"/>
        <dbReference type="ChEBI" id="CHEBI:15378"/>
        <dbReference type="ChEBI" id="CHEBI:15934"/>
        <dbReference type="ChEBI" id="CHEBI:17319"/>
        <dbReference type="ChEBI" id="CHEBI:57844"/>
        <dbReference type="ChEBI" id="CHEBI:58315"/>
        <dbReference type="ChEBI" id="CHEBI:59789"/>
        <dbReference type="ChEBI" id="CHEBI:77846"/>
        <dbReference type="ChEBI" id="CHEBI:85936"/>
        <dbReference type="EC" id="2.5.1.147"/>
    </reaction>
</comment>
<dbReference type="EMBL" id="CP133594">
    <property type="protein sequence ID" value="WMW22326.1"/>
    <property type="molecule type" value="Genomic_DNA"/>
</dbReference>
<feature type="binding site" evidence="12">
    <location>
        <position position="172"/>
    </location>
    <ligand>
        <name>S-adenosyl-L-methionine</name>
        <dbReference type="ChEBI" id="CHEBI:59789"/>
    </ligand>
</feature>
<comment type="subunit">
    <text evidence="10">The FO synthase complex consists of two subunits, CofG and CofH.</text>
</comment>
<dbReference type="InterPro" id="IPR034405">
    <property type="entry name" value="F420"/>
</dbReference>
<dbReference type="Gene3D" id="3.20.20.70">
    <property type="entry name" value="Aldolase class I"/>
    <property type="match status" value="1"/>
</dbReference>
<evidence type="ECO:0000256" key="8">
    <source>
        <dbReference type="ARBA" id="ARBA00023014"/>
    </source>
</evidence>
<dbReference type="GO" id="GO:0005506">
    <property type="term" value="F:iron ion binding"/>
    <property type="evidence" value="ECO:0007669"/>
    <property type="project" value="UniProtKB-UniRule"/>
</dbReference>
<dbReference type="InterPro" id="IPR020050">
    <property type="entry name" value="FO_synthase_su2"/>
</dbReference>
<evidence type="ECO:0000256" key="3">
    <source>
        <dbReference type="ARBA" id="ARBA00022485"/>
    </source>
</evidence>
<dbReference type="PROSITE" id="PS51918">
    <property type="entry name" value="RADICAL_SAM"/>
    <property type="match status" value="1"/>
</dbReference>
<feature type="binding site" evidence="10 11">
    <location>
        <position position="64"/>
    </location>
    <ligand>
        <name>[4Fe-4S] cluster</name>
        <dbReference type="ChEBI" id="CHEBI:49883"/>
        <note>4Fe-4S-S-AdoMet</note>
    </ligand>
</feature>
<evidence type="ECO:0000256" key="7">
    <source>
        <dbReference type="ARBA" id="ARBA00023004"/>
    </source>
</evidence>
<evidence type="ECO:0000256" key="2">
    <source>
        <dbReference type="ARBA" id="ARBA00012289"/>
    </source>
</evidence>
<feature type="binding site" evidence="12">
    <location>
        <position position="291"/>
    </location>
    <ligand>
        <name>(3R)-3-methyl-D-ornithine</name>
        <dbReference type="ChEBI" id="CHEBI:64642"/>
    </ligand>
</feature>
<comment type="pathway">
    <text evidence="1 10">Cofactor biosynthesis; coenzyme F0 biosynthesis.</text>
</comment>
<feature type="binding site" evidence="10 11">
    <location>
        <position position="68"/>
    </location>
    <ligand>
        <name>[4Fe-4S] cluster</name>
        <dbReference type="ChEBI" id="CHEBI:49883"/>
        <note>4Fe-4S-S-AdoMet</note>
    </ligand>
</feature>
<dbReference type="InterPro" id="IPR007197">
    <property type="entry name" value="rSAM"/>
</dbReference>
<dbReference type="CDD" id="cd01335">
    <property type="entry name" value="Radical_SAM"/>
    <property type="match status" value="1"/>
</dbReference>
<dbReference type="NCBIfam" id="TIGR03551">
    <property type="entry name" value="F420_cofH"/>
    <property type="match status" value="1"/>
</dbReference>
<comment type="cofactor">
    <cofactor evidence="10 11">
        <name>[4Fe-4S] cluster</name>
        <dbReference type="ChEBI" id="CHEBI:49883"/>
    </cofactor>
    <text evidence="10 11">Binds 1 [4Fe-4S] cluster. The cluster is coordinated with 3 cysteines and an exchangeable S-adenosyl-L-methionine.</text>
</comment>
<evidence type="ECO:0000313" key="15">
    <source>
        <dbReference type="Proteomes" id="UP001183006"/>
    </source>
</evidence>
<dbReference type="Pfam" id="PF19288">
    <property type="entry name" value="CofH_C"/>
    <property type="match status" value="1"/>
</dbReference>
<dbReference type="GO" id="GO:0141093">
    <property type="term" value="F:5-amino-6-(D-ribitylamino)uracil--L-tyrosine 4-hydroxyphenyl transferase activity"/>
    <property type="evidence" value="ECO:0007669"/>
    <property type="project" value="UniProtKB-EC"/>
</dbReference>
<dbReference type="GO" id="GO:0051539">
    <property type="term" value="F:4 iron, 4 sulfur cluster binding"/>
    <property type="evidence" value="ECO:0007669"/>
    <property type="project" value="UniProtKB-KW"/>
</dbReference>
<accession>A0AA51UFN7</accession>
<dbReference type="InterPro" id="IPR019940">
    <property type="entry name" value="CofH_family"/>
</dbReference>
<evidence type="ECO:0000259" key="13">
    <source>
        <dbReference type="PROSITE" id="PS51918"/>
    </source>
</evidence>
<keyword evidence="6 10" id="KW-0479">Metal-binding</keyword>
<name>A0AA51UFN7_9EURY</name>
<reference evidence="14" key="1">
    <citation type="submission" date="2023-08" db="EMBL/GenBank/DDBJ databases">
        <title>Methanolobus mangrovi sp. nov. and Methanolobus sediminis sp. nov, two novel methylotrophic methanogens isolated from mangrove sediments in China.</title>
        <authorList>
            <person name="Zhou J."/>
        </authorList>
    </citation>
    <scope>NUCLEOTIDE SEQUENCE</scope>
    <source>
        <strain evidence="14">FTZ2</strain>
    </source>
</reference>
<feature type="binding site" evidence="12">
    <location>
        <position position="70"/>
    </location>
    <ligand>
        <name>S-adenosyl-L-methionine</name>
        <dbReference type="ChEBI" id="CHEBI:59789"/>
    </ligand>
</feature>
<dbReference type="SFLD" id="SFLDG01389">
    <property type="entry name" value="menaquinone_synthsis_involved"/>
    <property type="match status" value="1"/>
</dbReference>
<dbReference type="SFLD" id="SFLDS00029">
    <property type="entry name" value="Radical_SAM"/>
    <property type="match status" value="1"/>
</dbReference>
<dbReference type="GO" id="GO:0044689">
    <property type="term" value="F:7,8-didemethyl-8-hydroxy-5-deazariboflavin synthase activity"/>
    <property type="evidence" value="ECO:0007669"/>
    <property type="project" value="TreeGrafter"/>
</dbReference>